<accession>A0A1H2RAA5</accession>
<dbReference type="Gene3D" id="3.90.245.10">
    <property type="entry name" value="Ribonucleoside hydrolase-like"/>
    <property type="match status" value="1"/>
</dbReference>
<dbReference type="SUPFAM" id="SSF53590">
    <property type="entry name" value="Nucleoside hydrolase"/>
    <property type="match status" value="1"/>
</dbReference>
<sequence length="315" mass="35578">MTKKNIIIDCDPGHDDVMAILLALANQDKFNILGVTTVAGNQTLERVTLNLRKLYTYLGISTPAASGAAKPIIRELTTGKEVHGETGLDGWDFPEPTFQLDSTNAMTFMYEKIMNLEDKVILVPTGPLTNIGLLFSAFPEIKEKVEAISLMGGSIYSGNYTPNAEFNIYVDPEAAKIVFNSGIPIIMSGLEVTHKAAITDEEIEKLRAMDGRISKMCGELLHFYTRYHRREGYSSYPLHDVCSIMYLLHPEIFEYKDLQVYIDTSDGPSRGKTFADLREWVKYERPNARVLLNIDRERFIDILFEGFKKLDEICK</sequence>
<evidence type="ECO:0000313" key="4">
    <source>
        <dbReference type="EMBL" id="SDW16215.1"/>
    </source>
</evidence>
<dbReference type="AlphaFoldDB" id="A0A1H2RAA5"/>
<evidence type="ECO:0000259" key="3">
    <source>
        <dbReference type="Pfam" id="PF01156"/>
    </source>
</evidence>
<dbReference type="InterPro" id="IPR036452">
    <property type="entry name" value="Ribo_hydro-like"/>
</dbReference>
<feature type="domain" description="Inosine/uridine-preferring nucleoside hydrolase" evidence="3">
    <location>
        <begin position="6"/>
        <end position="301"/>
    </location>
</feature>
<organism evidence="4 5">
    <name type="scientific">Tepidimicrobium xylanilyticum</name>
    <dbReference type="NCBI Taxonomy" id="1123352"/>
    <lineage>
        <taxon>Bacteria</taxon>
        <taxon>Bacillati</taxon>
        <taxon>Bacillota</taxon>
        <taxon>Tissierellia</taxon>
        <taxon>Tissierellales</taxon>
        <taxon>Tepidimicrobiaceae</taxon>
        <taxon>Tepidimicrobium</taxon>
    </lineage>
</organism>
<keyword evidence="5" id="KW-1185">Reference proteome</keyword>
<evidence type="ECO:0000313" key="5">
    <source>
        <dbReference type="Proteomes" id="UP000198828"/>
    </source>
</evidence>
<gene>
    <name evidence="4" type="ORF">SAMN05660923_00324</name>
</gene>
<dbReference type="GO" id="GO:0008477">
    <property type="term" value="F:purine nucleosidase activity"/>
    <property type="evidence" value="ECO:0007669"/>
    <property type="project" value="TreeGrafter"/>
</dbReference>
<dbReference type="Proteomes" id="UP000198828">
    <property type="component" value="Unassembled WGS sequence"/>
</dbReference>
<evidence type="ECO:0000256" key="2">
    <source>
        <dbReference type="ARBA" id="ARBA00023295"/>
    </source>
</evidence>
<dbReference type="EMBL" id="FNNG01000001">
    <property type="protein sequence ID" value="SDW16215.1"/>
    <property type="molecule type" value="Genomic_DNA"/>
</dbReference>
<dbReference type="RefSeq" id="WP_093750171.1">
    <property type="nucleotide sequence ID" value="NZ_BSYN01000001.1"/>
</dbReference>
<dbReference type="Pfam" id="PF01156">
    <property type="entry name" value="IU_nuc_hydro"/>
    <property type="match status" value="1"/>
</dbReference>
<dbReference type="CDD" id="cd02651">
    <property type="entry name" value="nuc_hydro_IU_UC_XIUA"/>
    <property type="match status" value="1"/>
</dbReference>
<name>A0A1H2RAA5_9FIRM</name>
<dbReference type="OrthoDB" id="9797882at2"/>
<dbReference type="GO" id="GO:0006152">
    <property type="term" value="P:purine nucleoside catabolic process"/>
    <property type="evidence" value="ECO:0007669"/>
    <property type="project" value="TreeGrafter"/>
</dbReference>
<reference evidence="4 5" key="1">
    <citation type="submission" date="2016-10" db="EMBL/GenBank/DDBJ databases">
        <authorList>
            <person name="de Groot N.N."/>
        </authorList>
    </citation>
    <scope>NUCLEOTIDE SEQUENCE [LARGE SCALE GENOMIC DNA]</scope>
    <source>
        <strain evidence="4 5">DSM 23310</strain>
    </source>
</reference>
<dbReference type="GO" id="GO:0005829">
    <property type="term" value="C:cytosol"/>
    <property type="evidence" value="ECO:0007669"/>
    <property type="project" value="TreeGrafter"/>
</dbReference>
<protein>
    <submittedName>
        <fullName evidence="4">Pyrimidine-specific ribonucleoside hydrolase</fullName>
    </submittedName>
</protein>
<proteinExistence type="predicted"/>
<dbReference type="PANTHER" id="PTHR12304">
    <property type="entry name" value="INOSINE-URIDINE PREFERRING NUCLEOSIDE HYDROLASE"/>
    <property type="match status" value="1"/>
</dbReference>
<keyword evidence="2" id="KW-0326">Glycosidase</keyword>
<dbReference type="PANTHER" id="PTHR12304:SF4">
    <property type="entry name" value="URIDINE NUCLEOSIDASE"/>
    <property type="match status" value="1"/>
</dbReference>
<dbReference type="InterPro" id="IPR023186">
    <property type="entry name" value="IUNH"/>
</dbReference>
<keyword evidence="1 4" id="KW-0378">Hydrolase</keyword>
<evidence type="ECO:0000256" key="1">
    <source>
        <dbReference type="ARBA" id="ARBA00022801"/>
    </source>
</evidence>
<dbReference type="InterPro" id="IPR001910">
    <property type="entry name" value="Inosine/uridine_hydrolase_dom"/>
</dbReference>